<dbReference type="Gene3D" id="3.80.10.10">
    <property type="entry name" value="Ribonuclease Inhibitor"/>
    <property type="match status" value="1"/>
</dbReference>
<dbReference type="Pfam" id="PF12937">
    <property type="entry name" value="F-box-like"/>
    <property type="match status" value="1"/>
</dbReference>
<dbReference type="CDD" id="cd09917">
    <property type="entry name" value="F-box_SF"/>
    <property type="match status" value="1"/>
</dbReference>
<dbReference type="InterPro" id="IPR001810">
    <property type="entry name" value="F-box_dom"/>
</dbReference>
<dbReference type="OrthoDB" id="550575at2759"/>
<organism evidence="2 3">
    <name type="scientific">Dendrothele bispora (strain CBS 962.96)</name>
    <dbReference type="NCBI Taxonomy" id="1314807"/>
    <lineage>
        <taxon>Eukaryota</taxon>
        <taxon>Fungi</taxon>
        <taxon>Dikarya</taxon>
        <taxon>Basidiomycota</taxon>
        <taxon>Agaricomycotina</taxon>
        <taxon>Agaricomycetes</taxon>
        <taxon>Agaricomycetidae</taxon>
        <taxon>Agaricales</taxon>
        <taxon>Agaricales incertae sedis</taxon>
        <taxon>Dendrothele</taxon>
    </lineage>
</organism>
<sequence>MVLPQFFSPRKQRPPVSTTDRYLPVNSHVITNPEILFCIFKYLDCRGLFSVSCTCRAWSFSASQLLYKGVVLNWEYRRVGLNVPRVRENVRQLKIYLQKERDASSPDWICDFLAALPSSTLQSLSIRDGGIDAENKFFSALIRSPALQSIRRLSIDGRYHPLMPGDHLFRLLSACPKLKRLYIRLQHTESEWKTIVPDAFIHNSIEFARIRSPRVTRELIILLKSLAPSLRELELNIDKVTTSDAYHILLPCLRKLRLDLRVLKIQILRCECPFVDDVIEHFPLLRELYCTGYSFSESMFRRVSDKLETLTLCNSFPNPIRESYLLDFLDDHSTPRPLKKLVLLRTPFRDYVSLQAACRERGVELQVESHWPRNITTFSDDKTMTPTVINDMAKSDHVNELRRRKDISHPRKINSI</sequence>
<dbReference type="SUPFAM" id="SSF81383">
    <property type="entry name" value="F-box domain"/>
    <property type="match status" value="1"/>
</dbReference>
<protein>
    <recommendedName>
        <fullName evidence="1">F-box domain-containing protein</fullName>
    </recommendedName>
</protein>
<dbReference type="InterPro" id="IPR036047">
    <property type="entry name" value="F-box-like_dom_sf"/>
</dbReference>
<reference evidence="2 3" key="1">
    <citation type="journal article" date="2019" name="Nat. Ecol. Evol.">
        <title>Megaphylogeny resolves global patterns of mushroom evolution.</title>
        <authorList>
            <person name="Varga T."/>
            <person name="Krizsan K."/>
            <person name="Foldi C."/>
            <person name="Dima B."/>
            <person name="Sanchez-Garcia M."/>
            <person name="Sanchez-Ramirez S."/>
            <person name="Szollosi G.J."/>
            <person name="Szarkandi J.G."/>
            <person name="Papp V."/>
            <person name="Albert L."/>
            <person name="Andreopoulos W."/>
            <person name="Angelini C."/>
            <person name="Antonin V."/>
            <person name="Barry K.W."/>
            <person name="Bougher N.L."/>
            <person name="Buchanan P."/>
            <person name="Buyck B."/>
            <person name="Bense V."/>
            <person name="Catcheside P."/>
            <person name="Chovatia M."/>
            <person name="Cooper J."/>
            <person name="Damon W."/>
            <person name="Desjardin D."/>
            <person name="Finy P."/>
            <person name="Geml J."/>
            <person name="Haridas S."/>
            <person name="Hughes K."/>
            <person name="Justo A."/>
            <person name="Karasinski D."/>
            <person name="Kautmanova I."/>
            <person name="Kiss B."/>
            <person name="Kocsube S."/>
            <person name="Kotiranta H."/>
            <person name="LaButti K.M."/>
            <person name="Lechner B.E."/>
            <person name="Liimatainen K."/>
            <person name="Lipzen A."/>
            <person name="Lukacs Z."/>
            <person name="Mihaltcheva S."/>
            <person name="Morgado L.N."/>
            <person name="Niskanen T."/>
            <person name="Noordeloos M.E."/>
            <person name="Ohm R.A."/>
            <person name="Ortiz-Santana B."/>
            <person name="Ovrebo C."/>
            <person name="Racz N."/>
            <person name="Riley R."/>
            <person name="Savchenko A."/>
            <person name="Shiryaev A."/>
            <person name="Soop K."/>
            <person name="Spirin V."/>
            <person name="Szebenyi C."/>
            <person name="Tomsovsky M."/>
            <person name="Tulloss R.E."/>
            <person name="Uehling J."/>
            <person name="Grigoriev I.V."/>
            <person name="Vagvolgyi C."/>
            <person name="Papp T."/>
            <person name="Martin F.M."/>
            <person name="Miettinen O."/>
            <person name="Hibbett D.S."/>
            <person name="Nagy L.G."/>
        </authorList>
    </citation>
    <scope>NUCLEOTIDE SEQUENCE [LARGE SCALE GENOMIC DNA]</scope>
    <source>
        <strain evidence="2 3">CBS 962.96</strain>
    </source>
</reference>
<evidence type="ECO:0000313" key="3">
    <source>
        <dbReference type="Proteomes" id="UP000297245"/>
    </source>
</evidence>
<evidence type="ECO:0000259" key="1">
    <source>
        <dbReference type="Pfam" id="PF12937"/>
    </source>
</evidence>
<dbReference type="EMBL" id="ML179427">
    <property type="protein sequence ID" value="THU87971.1"/>
    <property type="molecule type" value="Genomic_DNA"/>
</dbReference>
<name>A0A4S8LGG0_DENBC</name>
<gene>
    <name evidence="2" type="ORF">K435DRAFT_866720</name>
</gene>
<dbReference type="Proteomes" id="UP000297245">
    <property type="component" value="Unassembled WGS sequence"/>
</dbReference>
<keyword evidence="3" id="KW-1185">Reference proteome</keyword>
<accession>A0A4S8LGG0</accession>
<feature type="domain" description="F-box" evidence="1">
    <location>
        <begin position="33"/>
        <end position="70"/>
    </location>
</feature>
<dbReference type="InterPro" id="IPR032675">
    <property type="entry name" value="LRR_dom_sf"/>
</dbReference>
<dbReference type="AlphaFoldDB" id="A0A4S8LGG0"/>
<proteinExistence type="predicted"/>
<dbReference type="Gene3D" id="1.20.1280.50">
    <property type="match status" value="1"/>
</dbReference>
<evidence type="ECO:0000313" key="2">
    <source>
        <dbReference type="EMBL" id="THU87971.1"/>
    </source>
</evidence>
<dbReference type="SUPFAM" id="SSF52047">
    <property type="entry name" value="RNI-like"/>
    <property type="match status" value="1"/>
</dbReference>